<feature type="compositionally biased region" description="Polar residues" evidence="2">
    <location>
        <begin position="279"/>
        <end position="288"/>
    </location>
</feature>
<dbReference type="OrthoDB" id="10402416at2759"/>
<accession>A0A8X6M894</accession>
<evidence type="ECO:0000256" key="2">
    <source>
        <dbReference type="SAM" id="MobiDB-lite"/>
    </source>
</evidence>
<organism evidence="4 5">
    <name type="scientific">Trichonephila inaurata madagascariensis</name>
    <dbReference type="NCBI Taxonomy" id="2747483"/>
    <lineage>
        <taxon>Eukaryota</taxon>
        <taxon>Metazoa</taxon>
        <taxon>Ecdysozoa</taxon>
        <taxon>Arthropoda</taxon>
        <taxon>Chelicerata</taxon>
        <taxon>Arachnida</taxon>
        <taxon>Araneae</taxon>
        <taxon>Araneomorphae</taxon>
        <taxon>Entelegynae</taxon>
        <taxon>Araneoidea</taxon>
        <taxon>Nephilidae</taxon>
        <taxon>Trichonephila</taxon>
        <taxon>Trichonephila inaurata</taxon>
    </lineage>
</organism>
<evidence type="ECO:0000313" key="5">
    <source>
        <dbReference type="Proteomes" id="UP000886998"/>
    </source>
</evidence>
<keyword evidence="5" id="KW-1185">Reference proteome</keyword>
<feature type="region of interest" description="Disordered" evidence="2">
    <location>
        <begin position="279"/>
        <end position="298"/>
    </location>
</feature>
<feature type="coiled-coil region" evidence="1">
    <location>
        <begin position="35"/>
        <end position="62"/>
    </location>
</feature>
<dbReference type="Proteomes" id="UP000886998">
    <property type="component" value="Unassembled WGS sequence"/>
</dbReference>
<dbReference type="AlphaFoldDB" id="A0A8X6M894"/>
<comment type="caution">
    <text evidence="4">The sequence shown here is derived from an EMBL/GenBank/DDBJ whole genome shotgun (WGS) entry which is preliminary data.</text>
</comment>
<protein>
    <submittedName>
        <fullName evidence="4">Uncharacterized protein</fullName>
    </submittedName>
</protein>
<reference evidence="4" key="1">
    <citation type="submission" date="2020-08" db="EMBL/GenBank/DDBJ databases">
        <title>Multicomponent nature underlies the extraordinary mechanical properties of spider dragline silk.</title>
        <authorList>
            <person name="Kono N."/>
            <person name="Nakamura H."/>
            <person name="Mori M."/>
            <person name="Yoshida Y."/>
            <person name="Ohtoshi R."/>
            <person name="Malay A.D."/>
            <person name="Moran D.A.P."/>
            <person name="Tomita M."/>
            <person name="Numata K."/>
            <person name="Arakawa K."/>
        </authorList>
    </citation>
    <scope>NUCLEOTIDE SEQUENCE</scope>
</reference>
<sequence>MSTFVLLHSMWCLFDIFGHFNFQYCLHLIPYYIFIETIKQKSRNLKREIQNTDQEMNNSLEITKPKEKVEMSAEIADNKIIQNYDDNEIDKTKEDSIMPDVSPINIYDDTDTFSSGMNKTRAFKKFSPVNQRNNISEPMEQTSANFIETPLAKYSKYIFYDGNEEKFIIDNAEFEEEEKELIDIFNLNSKILPSNPFYNRGSYNEKNHFIPISDTPDNYANKGVQEYYIPNNHNNANLKILPSNPFYKRGSDNEDNHSNHFSLSASLNNFSDDDVKENNMPSNHNNAKSEILPNNPFHERGSYSENDHFIPISLDSVLCVILLAPDYSHMYEVDIYMAEVV</sequence>
<keyword evidence="3" id="KW-0732">Signal</keyword>
<proteinExistence type="predicted"/>
<feature type="signal peptide" evidence="3">
    <location>
        <begin position="1"/>
        <end position="18"/>
    </location>
</feature>
<keyword evidence="1" id="KW-0175">Coiled coil</keyword>
<evidence type="ECO:0000256" key="3">
    <source>
        <dbReference type="SAM" id="SignalP"/>
    </source>
</evidence>
<name>A0A8X6M894_9ARAC</name>
<gene>
    <name evidence="4" type="ORF">TNIN_163801</name>
</gene>
<evidence type="ECO:0000313" key="4">
    <source>
        <dbReference type="EMBL" id="GFS36121.1"/>
    </source>
</evidence>
<dbReference type="EMBL" id="BMAV01024783">
    <property type="protein sequence ID" value="GFS36121.1"/>
    <property type="molecule type" value="Genomic_DNA"/>
</dbReference>
<feature type="chain" id="PRO_5036471683" evidence="3">
    <location>
        <begin position="19"/>
        <end position="341"/>
    </location>
</feature>
<evidence type="ECO:0000256" key="1">
    <source>
        <dbReference type="SAM" id="Coils"/>
    </source>
</evidence>